<keyword evidence="6" id="KW-1133">Transmembrane helix</keyword>
<dbReference type="PANTHER" id="PTHR42953:SF1">
    <property type="entry name" value="METAL-BINDING PROTEIN HI_0362-RELATED"/>
    <property type="match status" value="1"/>
</dbReference>
<dbReference type="SUPFAM" id="SSF53807">
    <property type="entry name" value="Helical backbone' metal receptor"/>
    <property type="match status" value="1"/>
</dbReference>
<feature type="transmembrane region" description="Helical" evidence="6">
    <location>
        <begin position="6"/>
        <end position="23"/>
    </location>
</feature>
<dbReference type="PRINTS" id="PR00691">
    <property type="entry name" value="ADHESINB"/>
</dbReference>
<dbReference type="GO" id="GO:0046872">
    <property type="term" value="F:metal ion binding"/>
    <property type="evidence" value="ECO:0007669"/>
    <property type="project" value="UniProtKB-KW"/>
</dbReference>
<dbReference type="RefSeq" id="WP_104409390.1">
    <property type="nucleotide sequence ID" value="NZ_PTIS01000003.1"/>
</dbReference>
<comment type="caution">
    <text evidence="7">The sequence shown here is derived from an EMBL/GenBank/DDBJ whole genome shotgun (WGS) entry which is preliminary data.</text>
</comment>
<keyword evidence="6" id="KW-0472">Membrane</keyword>
<dbReference type="OrthoDB" id="1929331at2"/>
<evidence type="ECO:0000313" key="8">
    <source>
        <dbReference type="Proteomes" id="UP000239863"/>
    </source>
</evidence>
<feature type="coiled-coil region" evidence="5">
    <location>
        <begin position="176"/>
        <end position="203"/>
    </location>
</feature>
<proteinExistence type="predicted"/>
<sequence>MKKFIYGIVTINVIVIVIFAATYRFGIVKSSAIVGETESSEKYLNIVVTSKPLYYIVKDITGDKHNVEYMFKTEQDILEYNYTEDSINNIEKKDLFFYNGANLEPWIDVFTAKLKKDKLSTINVSRGVKLNLLDNPRKYGDKEIKENPYYLLGIEEYKIALSNIKNSIEEKDPVNRQFYEKNYEKKLKEISIVEEEMKEAIGKLNTYSIIVSSDEFDYGLNSFNLTNVRLKRFDKNISDSILKDQKAIIILEKSDSSNEDIQSTIKNNNSQIIYLEKYNGDKDYLNVIKDNMKIIKDAKNIKDVKEHTLDINDLKK</sequence>
<evidence type="ECO:0000256" key="5">
    <source>
        <dbReference type="SAM" id="Coils"/>
    </source>
</evidence>
<protein>
    <submittedName>
        <fullName evidence="7">ABC-type Zn uptake system ZnuABC Zn-binding protein ZnuA</fullName>
    </submittedName>
</protein>
<keyword evidence="6" id="KW-0812">Transmembrane</keyword>
<dbReference type="InterPro" id="IPR006127">
    <property type="entry name" value="ZnuA-like"/>
</dbReference>
<dbReference type="GO" id="GO:0030313">
    <property type="term" value="C:cell envelope"/>
    <property type="evidence" value="ECO:0007669"/>
    <property type="project" value="UniProtKB-SubCell"/>
</dbReference>
<evidence type="ECO:0000313" key="7">
    <source>
        <dbReference type="EMBL" id="PPK48974.1"/>
    </source>
</evidence>
<dbReference type="AlphaFoldDB" id="A0A2S6FZI2"/>
<evidence type="ECO:0000256" key="6">
    <source>
        <dbReference type="SAM" id="Phobius"/>
    </source>
</evidence>
<dbReference type="PANTHER" id="PTHR42953">
    <property type="entry name" value="HIGH-AFFINITY ZINC UPTAKE SYSTEM PROTEIN ZNUA-RELATED"/>
    <property type="match status" value="1"/>
</dbReference>
<evidence type="ECO:0000256" key="3">
    <source>
        <dbReference type="ARBA" id="ARBA00022723"/>
    </source>
</evidence>
<dbReference type="GO" id="GO:0007155">
    <property type="term" value="P:cell adhesion"/>
    <property type="evidence" value="ECO:0007669"/>
    <property type="project" value="InterPro"/>
</dbReference>
<organism evidence="7 8">
    <name type="scientific">Clostridium algidicarnis DSM 15099</name>
    <dbReference type="NCBI Taxonomy" id="1121295"/>
    <lineage>
        <taxon>Bacteria</taxon>
        <taxon>Bacillati</taxon>
        <taxon>Bacillota</taxon>
        <taxon>Clostridia</taxon>
        <taxon>Eubacteriales</taxon>
        <taxon>Clostridiaceae</taxon>
        <taxon>Clostridium</taxon>
    </lineage>
</organism>
<evidence type="ECO:0000256" key="2">
    <source>
        <dbReference type="ARBA" id="ARBA00022448"/>
    </source>
</evidence>
<keyword evidence="4" id="KW-0732">Signal</keyword>
<gene>
    <name evidence="7" type="ORF">BD821_103101</name>
</gene>
<dbReference type="Gene3D" id="3.40.50.1980">
    <property type="entry name" value="Nitrogenase molybdenum iron protein domain"/>
    <property type="match status" value="1"/>
</dbReference>
<dbReference type="InterPro" id="IPR050492">
    <property type="entry name" value="Bact_metal-bind_prot9"/>
</dbReference>
<dbReference type="EMBL" id="PTIS01000003">
    <property type="protein sequence ID" value="PPK48974.1"/>
    <property type="molecule type" value="Genomic_DNA"/>
</dbReference>
<dbReference type="Pfam" id="PF01297">
    <property type="entry name" value="ZnuA"/>
    <property type="match status" value="1"/>
</dbReference>
<dbReference type="GO" id="GO:0030001">
    <property type="term" value="P:metal ion transport"/>
    <property type="evidence" value="ECO:0007669"/>
    <property type="project" value="InterPro"/>
</dbReference>
<keyword evidence="3" id="KW-0479">Metal-binding</keyword>
<dbReference type="InterPro" id="IPR006129">
    <property type="entry name" value="AdhesinB"/>
</dbReference>
<name>A0A2S6FZI2_9CLOT</name>
<keyword evidence="5" id="KW-0175">Coiled coil</keyword>
<accession>A0A2S6FZI2</accession>
<comment type="subcellular location">
    <subcellularLocation>
        <location evidence="1">Cell envelope</location>
    </subcellularLocation>
</comment>
<keyword evidence="2" id="KW-0813">Transport</keyword>
<dbReference type="Proteomes" id="UP000239863">
    <property type="component" value="Unassembled WGS sequence"/>
</dbReference>
<evidence type="ECO:0000256" key="1">
    <source>
        <dbReference type="ARBA" id="ARBA00004196"/>
    </source>
</evidence>
<evidence type="ECO:0000256" key="4">
    <source>
        <dbReference type="ARBA" id="ARBA00022729"/>
    </source>
</evidence>
<dbReference type="STRING" id="37659.GCA_000703125_02029"/>
<reference evidence="7 8" key="1">
    <citation type="submission" date="2018-02" db="EMBL/GenBank/DDBJ databases">
        <title>Genomic Encyclopedia of Archaeal and Bacterial Type Strains, Phase II (KMG-II): from individual species to whole genera.</title>
        <authorList>
            <person name="Goeker M."/>
        </authorList>
    </citation>
    <scope>NUCLEOTIDE SEQUENCE [LARGE SCALE GENOMIC DNA]</scope>
    <source>
        <strain evidence="7 8">DSM 15099</strain>
    </source>
</reference>